<keyword evidence="2" id="KW-0812">Transmembrane</keyword>
<dbReference type="GO" id="GO:0004175">
    <property type="term" value="F:endopeptidase activity"/>
    <property type="evidence" value="ECO:0007669"/>
    <property type="project" value="UniProtKB-ARBA"/>
</dbReference>
<evidence type="ECO:0000256" key="2">
    <source>
        <dbReference type="SAM" id="Phobius"/>
    </source>
</evidence>
<accession>A0A1H0T111</accession>
<feature type="transmembrane region" description="Helical" evidence="2">
    <location>
        <begin position="294"/>
        <end position="311"/>
    </location>
</feature>
<keyword evidence="2" id="KW-1133">Transmembrane helix</keyword>
<feature type="region of interest" description="Disordered" evidence="1">
    <location>
        <begin position="49"/>
        <end position="81"/>
    </location>
</feature>
<dbReference type="STRING" id="405564.SAMN04487905_104276"/>
<evidence type="ECO:0000259" key="3">
    <source>
        <dbReference type="Pfam" id="PF02517"/>
    </source>
</evidence>
<dbReference type="EMBL" id="FNJR01000004">
    <property type="protein sequence ID" value="SDP47649.1"/>
    <property type="molecule type" value="Genomic_DNA"/>
</dbReference>
<feature type="transmembrane region" description="Helical" evidence="2">
    <location>
        <begin position="122"/>
        <end position="144"/>
    </location>
</feature>
<dbReference type="GO" id="GO:0080120">
    <property type="term" value="P:CAAX-box protein maturation"/>
    <property type="evidence" value="ECO:0007669"/>
    <property type="project" value="UniProtKB-ARBA"/>
</dbReference>
<gene>
    <name evidence="4" type="ORF">SAMN04487905_104276</name>
</gene>
<sequence>MITGYGRALWGVAAVLIYPSADPRESAVVWRFDDAGRFSPWPGGYLDRTEAPVTAPQSSGGHVDPEQHGGTTSGTTDGSPTASKPRWGFGAFFLAEAVFVLVSVGLAALFGDFGEGGWVGPVFVLVLMAPTVLAGLVAVAATVVRGNGPVRDFGLRWRRSDVRIGLLIGFAGLVLSTVASSLWTRWVGTERANSAVGSLLEDVRLPPLLAVVIFLHVWLIAPVCEELLYRGLLWGAMERLRFNQLTVFLLTTAIFAIGHFEPARTLLLIVIAVPIGLARLVTGRLTASVVAHQVNNFLPALGLLLMSLGMLPA</sequence>
<evidence type="ECO:0000256" key="1">
    <source>
        <dbReference type="SAM" id="MobiDB-lite"/>
    </source>
</evidence>
<dbReference type="Pfam" id="PF02517">
    <property type="entry name" value="Rce1-like"/>
    <property type="match status" value="1"/>
</dbReference>
<dbReference type="Proteomes" id="UP000199497">
    <property type="component" value="Unassembled WGS sequence"/>
</dbReference>
<feature type="transmembrane region" description="Helical" evidence="2">
    <location>
        <begin position="89"/>
        <end position="110"/>
    </location>
</feature>
<dbReference type="InterPro" id="IPR003675">
    <property type="entry name" value="Rce1/LyrA-like_dom"/>
</dbReference>
<keyword evidence="5" id="KW-1185">Reference proteome</keyword>
<keyword evidence="2" id="KW-0472">Membrane</keyword>
<reference evidence="5" key="1">
    <citation type="submission" date="2016-10" db="EMBL/GenBank/DDBJ databases">
        <authorList>
            <person name="Varghese N."/>
            <person name="Submissions S."/>
        </authorList>
    </citation>
    <scope>NUCLEOTIDE SEQUENCE [LARGE SCALE GENOMIC DNA]</scope>
    <source>
        <strain evidence="5">DSM 46732</strain>
    </source>
</reference>
<dbReference type="PANTHER" id="PTHR43592">
    <property type="entry name" value="CAAX AMINO TERMINAL PROTEASE"/>
    <property type="match status" value="1"/>
</dbReference>
<feature type="transmembrane region" description="Helical" evidence="2">
    <location>
        <begin position="203"/>
        <end position="221"/>
    </location>
</feature>
<feature type="transmembrane region" description="Helical" evidence="2">
    <location>
        <begin position="266"/>
        <end position="282"/>
    </location>
</feature>
<evidence type="ECO:0000313" key="4">
    <source>
        <dbReference type="EMBL" id="SDP47649.1"/>
    </source>
</evidence>
<protein>
    <recommendedName>
        <fullName evidence="3">CAAX prenyl protease 2/Lysostaphin resistance protein A-like domain-containing protein</fullName>
    </recommendedName>
</protein>
<feature type="transmembrane region" description="Helical" evidence="2">
    <location>
        <begin position="242"/>
        <end position="260"/>
    </location>
</feature>
<feature type="transmembrane region" description="Helical" evidence="2">
    <location>
        <begin position="164"/>
        <end position="183"/>
    </location>
</feature>
<proteinExistence type="predicted"/>
<feature type="compositionally biased region" description="Low complexity" evidence="1">
    <location>
        <begin position="69"/>
        <end position="79"/>
    </location>
</feature>
<organism evidence="4 5">
    <name type="scientific">Actinopolyspora xinjiangensis</name>
    <dbReference type="NCBI Taxonomy" id="405564"/>
    <lineage>
        <taxon>Bacteria</taxon>
        <taxon>Bacillati</taxon>
        <taxon>Actinomycetota</taxon>
        <taxon>Actinomycetes</taxon>
        <taxon>Actinopolysporales</taxon>
        <taxon>Actinopolysporaceae</taxon>
        <taxon>Actinopolyspora</taxon>
    </lineage>
</organism>
<dbReference type="AlphaFoldDB" id="A0A1H0T111"/>
<feature type="domain" description="CAAX prenyl protease 2/Lysostaphin resistance protein A-like" evidence="3">
    <location>
        <begin position="209"/>
        <end position="298"/>
    </location>
</feature>
<evidence type="ECO:0000313" key="5">
    <source>
        <dbReference type="Proteomes" id="UP000199497"/>
    </source>
</evidence>
<dbReference type="PANTHER" id="PTHR43592:SF15">
    <property type="entry name" value="CAAX AMINO TERMINAL PROTEASE FAMILY PROTEIN"/>
    <property type="match status" value="1"/>
</dbReference>
<name>A0A1H0T111_9ACTN</name>